<dbReference type="InterPro" id="IPR054208">
    <property type="entry name" value="DUF6914"/>
</dbReference>
<name>A0A0D2DAY2_9EURO</name>
<protein>
    <submittedName>
        <fullName evidence="1">Uncharacterized protein</fullName>
    </submittedName>
</protein>
<dbReference type="RefSeq" id="XP_016259796.1">
    <property type="nucleotide sequence ID" value="XM_016409488.1"/>
</dbReference>
<accession>A0A0D2DAY2</accession>
<sequence length="220" mass="25301">MQNFNPCTAADLCLSEGACGCCDWHRRCSRAWTIIRIVGTVNPQRPYIALYPSGVVNNEERKYHWAFLIGPKVQKGRPGLYGIRCHVKNQLSPSPNGPSRPRWEYEELALNDVRNTNNLLIRIMIGKIINAKNLLQTLRSVPVVQGDPEWRCRSWCADALVALERDGQAMGASVLDWRRIEELTRRHVREKIAQGRFDDSWLLVNPKPTWDLWENKEVIA</sequence>
<dbReference type="VEuPathDB" id="FungiDB:PV06_08181"/>
<dbReference type="EMBL" id="KN847339">
    <property type="protein sequence ID" value="KIW39580.1"/>
    <property type="molecule type" value="Genomic_DNA"/>
</dbReference>
<dbReference type="AlphaFoldDB" id="A0A0D2DAY2"/>
<evidence type="ECO:0000313" key="2">
    <source>
        <dbReference type="Proteomes" id="UP000053342"/>
    </source>
</evidence>
<dbReference type="Pfam" id="PF21858">
    <property type="entry name" value="DUF6914"/>
    <property type="match status" value="1"/>
</dbReference>
<dbReference type="GeneID" id="27360255"/>
<dbReference type="Proteomes" id="UP000053342">
    <property type="component" value="Unassembled WGS sequence"/>
</dbReference>
<proteinExistence type="predicted"/>
<evidence type="ECO:0000313" key="1">
    <source>
        <dbReference type="EMBL" id="KIW39580.1"/>
    </source>
</evidence>
<dbReference type="HOGENOM" id="CLU_095770_2_0_1"/>
<organism evidence="1 2">
    <name type="scientific">Exophiala oligosperma</name>
    <dbReference type="NCBI Taxonomy" id="215243"/>
    <lineage>
        <taxon>Eukaryota</taxon>
        <taxon>Fungi</taxon>
        <taxon>Dikarya</taxon>
        <taxon>Ascomycota</taxon>
        <taxon>Pezizomycotina</taxon>
        <taxon>Eurotiomycetes</taxon>
        <taxon>Chaetothyriomycetidae</taxon>
        <taxon>Chaetothyriales</taxon>
        <taxon>Herpotrichiellaceae</taxon>
        <taxon>Exophiala</taxon>
    </lineage>
</organism>
<gene>
    <name evidence="1" type="ORF">PV06_08181</name>
</gene>
<keyword evidence="2" id="KW-1185">Reference proteome</keyword>
<reference evidence="1 2" key="1">
    <citation type="submission" date="2015-01" db="EMBL/GenBank/DDBJ databases">
        <title>The Genome Sequence of Exophiala oligosperma CBS72588.</title>
        <authorList>
            <consortium name="The Broad Institute Genomics Platform"/>
            <person name="Cuomo C."/>
            <person name="de Hoog S."/>
            <person name="Gorbushina A."/>
            <person name="Stielow B."/>
            <person name="Teixiera M."/>
            <person name="Abouelleil A."/>
            <person name="Chapman S.B."/>
            <person name="Priest M."/>
            <person name="Young S.K."/>
            <person name="Wortman J."/>
            <person name="Nusbaum C."/>
            <person name="Birren B."/>
        </authorList>
    </citation>
    <scope>NUCLEOTIDE SEQUENCE [LARGE SCALE GENOMIC DNA]</scope>
    <source>
        <strain evidence="1 2">CBS 72588</strain>
    </source>
</reference>
<dbReference type="OrthoDB" id="4157632at2759"/>